<dbReference type="AlphaFoldDB" id="A0A5J9T443"/>
<sequence>MSPRRSLLKAVAAAARDLHVLFLRYGPDAVVYGFLAVAWVSGFGGGVLGVLGRWVFGEGSAVEAAGYSLVAVAKYVLLPLSPAFFLPYTKRVPQHLDFELNKEKERREKLQGRGTDDVTVALDNEQCPERNRAESLVQLTGVLAFTFYVLLFLPKLIHTGSVMKSFHGKGSDLMWIVGSVLFDAAWLVFSVLIGFVVVPIMAILVTVPRAEDGETLTYKNA</sequence>
<comment type="caution">
    <text evidence="2">The sequence shown here is derived from an EMBL/GenBank/DDBJ whole genome shotgun (WGS) entry which is preliminary data.</text>
</comment>
<dbReference type="EMBL" id="RWGY01000051">
    <property type="protein sequence ID" value="TVU05987.1"/>
    <property type="molecule type" value="Genomic_DNA"/>
</dbReference>
<reference evidence="2 3" key="1">
    <citation type="journal article" date="2019" name="Sci. Rep.">
        <title>A high-quality genome of Eragrostis curvula grass provides insights into Poaceae evolution and supports new strategies to enhance forage quality.</title>
        <authorList>
            <person name="Carballo J."/>
            <person name="Santos B.A.C.M."/>
            <person name="Zappacosta D."/>
            <person name="Garbus I."/>
            <person name="Selva J.P."/>
            <person name="Gallo C.A."/>
            <person name="Diaz A."/>
            <person name="Albertini E."/>
            <person name="Caccamo M."/>
            <person name="Echenique V."/>
        </authorList>
    </citation>
    <scope>NUCLEOTIDE SEQUENCE [LARGE SCALE GENOMIC DNA]</scope>
    <source>
        <strain evidence="3">cv. Victoria</strain>
        <tissue evidence="2">Leaf</tissue>
    </source>
</reference>
<dbReference type="Gramene" id="TVU05987">
    <property type="protein sequence ID" value="TVU05987"/>
    <property type="gene ID" value="EJB05_49174"/>
</dbReference>
<evidence type="ECO:0000256" key="1">
    <source>
        <dbReference type="SAM" id="Phobius"/>
    </source>
</evidence>
<name>A0A5J9T443_9POAL</name>
<evidence type="ECO:0000313" key="2">
    <source>
        <dbReference type="EMBL" id="TVU05987.1"/>
    </source>
</evidence>
<feature type="non-terminal residue" evidence="2">
    <location>
        <position position="1"/>
    </location>
</feature>
<keyword evidence="1" id="KW-0812">Transmembrane</keyword>
<proteinExistence type="predicted"/>
<keyword evidence="1" id="KW-0472">Membrane</keyword>
<keyword evidence="3" id="KW-1185">Reference proteome</keyword>
<protein>
    <submittedName>
        <fullName evidence="2">Uncharacterized protein</fullName>
    </submittedName>
</protein>
<feature type="transmembrane region" description="Helical" evidence="1">
    <location>
        <begin position="64"/>
        <end position="86"/>
    </location>
</feature>
<evidence type="ECO:0000313" key="3">
    <source>
        <dbReference type="Proteomes" id="UP000324897"/>
    </source>
</evidence>
<feature type="transmembrane region" description="Helical" evidence="1">
    <location>
        <begin position="29"/>
        <end position="52"/>
    </location>
</feature>
<feature type="transmembrane region" description="Helical" evidence="1">
    <location>
        <begin position="136"/>
        <end position="153"/>
    </location>
</feature>
<keyword evidence="1" id="KW-1133">Transmembrane helix</keyword>
<gene>
    <name evidence="2" type="ORF">EJB05_49174</name>
</gene>
<accession>A0A5J9T443</accession>
<feature type="transmembrane region" description="Helical" evidence="1">
    <location>
        <begin position="173"/>
        <end position="205"/>
    </location>
</feature>
<dbReference type="Proteomes" id="UP000324897">
    <property type="component" value="Unassembled WGS sequence"/>
</dbReference>
<organism evidence="2 3">
    <name type="scientific">Eragrostis curvula</name>
    <name type="common">weeping love grass</name>
    <dbReference type="NCBI Taxonomy" id="38414"/>
    <lineage>
        <taxon>Eukaryota</taxon>
        <taxon>Viridiplantae</taxon>
        <taxon>Streptophyta</taxon>
        <taxon>Embryophyta</taxon>
        <taxon>Tracheophyta</taxon>
        <taxon>Spermatophyta</taxon>
        <taxon>Magnoliopsida</taxon>
        <taxon>Liliopsida</taxon>
        <taxon>Poales</taxon>
        <taxon>Poaceae</taxon>
        <taxon>PACMAD clade</taxon>
        <taxon>Chloridoideae</taxon>
        <taxon>Eragrostideae</taxon>
        <taxon>Eragrostidinae</taxon>
        <taxon>Eragrostis</taxon>
    </lineage>
</organism>